<proteinExistence type="inferred from homology"/>
<feature type="transmembrane region" description="Helical" evidence="6">
    <location>
        <begin position="178"/>
        <end position="202"/>
    </location>
</feature>
<feature type="transmembrane region" description="Helical" evidence="6">
    <location>
        <begin position="208"/>
        <end position="228"/>
    </location>
</feature>
<keyword evidence="4 6" id="KW-1133">Transmembrane helix</keyword>
<dbReference type="InterPro" id="IPR037185">
    <property type="entry name" value="EmrE-like"/>
</dbReference>
<dbReference type="GO" id="GO:0016020">
    <property type="term" value="C:membrane"/>
    <property type="evidence" value="ECO:0007669"/>
    <property type="project" value="UniProtKB-SubCell"/>
</dbReference>
<feature type="transmembrane region" description="Helical" evidence="6">
    <location>
        <begin position="124"/>
        <end position="140"/>
    </location>
</feature>
<evidence type="ECO:0000256" key="4">
    <source>
        <dbReference type="ARBA" id="ARBA00022989"/>
    </source>
</evidence>
<evidence type="ECO:0000259" key="7">
    <source>
        <dbReference type="Pfam" id="PF00892"/>
    </source>
</evidence>
<feature type="transmembrane region" description="Helical" evidence="6">
    <location>
        <begin position="240"/>
        <end position="256"/>
    </location>
</feature>
<comment type="similarity">
    <text evidence="2">Belongs to the drug/metabolite transporter (DMT) superfamily. 10 TMS drug/metabolite exporter (DME) (TC 2.A.7.3) family.</text>
</comment>
<sequence length="292" mass="31051">MTANTQGALLMMASMAAFTFNDALVKLAGDGMPLFQIVTLRGALACIWIYILARSLGSLHFRFGRRDRALVLVRCLTEIGATFFFLTALLQMPLANVTAVLQVLPLSVTLGAALLFAEPVGWRRMLSIGIGFLGMLLIVRPGPDGFGGGAGFALAAVLCVTARDLLTRRMSAGVPSMTVTLCTALAVTTAAALASTTVTWVPVTPTRAMQVGGASVFILLGYLCSVMVMRVGEVGFVAPFRYTGLVWALLLGWVAFGDWPDPLTLLGAVTVVGSGLFMLYRERRISAPRTRA</sequence>
<gene>
    <name evidence="8" type="ORF">SAMN05444007_1046</name>
</gene>
<evidence type="ECO:0000256" key="6">
    <source>
        <dbReference type="SAM" id="Phobius"/>
    </source>
</evidence>
<keyword evidence="5 6" id="KW-0472">Membrane</keyword>
<evidence type="ECO:0000256" key="1">
    <source>
        <dbReference type="ARBA" id="ARBA00004141"/>
    </source>
</evidence>
<dbReference type="OrthoDB" id="7165334at2"/>
<keyword evidence="3 6" id="KW-0812">Transmembrane</keyword>
<feature type="domain" description="EamA" evidence="7">
    <location>
        <begin position="7"/>
        <end position="139"/>
    </location>
</feature>
<dbReference type="InterPro" id="IPR000620">
    <property type="entry name" value="EamA_dom"/>
</dbReference>
<dbReference type="STRING" id="1227549.SAMN05444007_1046"/>
<dbReference type="RefSeq" id="WP_092364396.1">
    <property type="nucleotide sequence ID" value="NZ_BMGV01000004.1"/>
</dbReference>
<feature type="transmembrane region" description="Helical" evidence="6">
    <location>
        <begin position="97"/>
        <end position="117"/>
    </location>
</feature>
<dbReference type="PANTHER" id="PTHR22911:SF6">
    <property type="entry name" value="SOLUTE CARRIER FAMILY 35 MEMBER G1"/>
    <property type="match status" value="1"/>
</dbReference>
<feature type="domain" description="EamA" evidence="7">
    <location>
        <begin position="149"/>
        <end position="278"/>
    </location>
</feature>
<organism evidence="8 9">
    <name type="scientific">Cribrihabitans marinus</name>
    <dbReference type="NCBI Taxonomy" id="1227549"/>
    <lineage>
        <taxon>Bacteria</taxon>
        <taxon>Pseudomonadati</taxon>
        <taxon>Pseudomonadota</taxon>
        <taxon>Alphaproteobacteria</taxon>
        <taxon>Rhodobacterales</taxon>
        <taxon>Paracoccaceae</taxon>
        <taxon>Cribrihabitans</taxon>
    </lineage>
</organism>
<name>A0A1H6X8C1_9RHOB</name>
<reference evidence="8 9" key="1">
    <citation type="submission" date="2016-10" db="EMBL/GenBank/DDBJ databases">
        <authorList>
            <person name="de Groot N.N."/>
        </authorList>
    </citation>
    <scope>NUCLEOTIDE SEQUENCE [LARGE SCALE GENOMIC DNA]</scope>
    <source>
        <strain evidence="8 9">DSM 29340</strain>
    </source>
</reference>
<evidence type="ECO:0000313" key="8">
    <source>
        <dbReference type="EMBL" id="SEJ25368.1"/>
    </source>
</evidence>
<evidence type="ECO:0000256" key="3">
    <source>
        <dbReference type="ARBA" id="ARBA00022692"/>
    </source>
</evidence>
<dbReference type="Pfam" id="PF00892">
    <property type="entry name" value="EamA"/>
    <property type="match status" value="2"/>
</dbReference>
<feature type="transmembrane region" description="Helical" evidence="6">
    <location>
        <begin position="34"/>
        <end position="57"/>
    </location>
</feature>
<dbReference type="PANTHER" id="PTHR22911">
    <property type="entry name" value="ACYL-MALONYL CONDENSING ENZYME-RELATED"/>
    <property type="match status" value="1"/>
</dbReference>
<dbReference type="Proteomes" id="UP000199379">
    <property type="component" value="Unassembled WGS sequence"/>
</dbReference>
<dbReference type="EMBL" id="FNYD01000004">
    <property type="protein sequence ID" value="SEJ25368.1"/>
    <property type="molecule type" value="Genomic_DNA"/>
</dbReference>
<evidence type="ECO:0000256" key="2">
    <source>
        <dbReference type="ARBA" id="ARBA00009853"/>
    </source>
</evidence>
<feature type="transmembrane region" description="Helical" evidence="6">
    <location>
        <begin position="146"/>
        <end position="166"/>
    </location>
</feature>
<accession>A0A1H6X8C1</accession>
<evidence type="ECO:0000256" key="5">
    <source>
        <dbReference type="ARBA" id="ARBA00023136"/>
    </source>
</evidence>
<dbReference type="SUPFAM" id="SSF103481">
    <property type="entry name" value="Multidrug resistance efflux transporter EmrE"/>
    <property type="match status" value="2"/>
</dbReference>
<feature type="transmembrane region" description="Helical" evidence="6">
    <location>
        <begin position="69"/>
        <end position="91"/>
    </location>
</feature>
<keyword evidence="9" id="KW-1185">Reference proteome</keyword>
<comment type="subcellular location">
    <subcellularLocation>
        <location evidence="1">Membrane</location>
        <topology evidence="1">Multi-pass membrane protein</topology>
    </subcellularLocation>
</comment>
<feature type="transmembrane region" description="Helical" evidence="6">
    <location>
        <begin position="7"/>
        <end position="28"/>
    </location>
</feature>
<protein>
    <submittedName>
        <fullName evidence="8">S-adenosylmethionine uptake transporter</fullName>
    </submittedName>
</protein>
<dbReference type="AlphaFoldDB" id="A0A1H6X8C1"/>
<evidence type="ECO:0000313" key="9">
    <source>
        <dbReference type="Proteomes" id="UP000199379"/>
    </source>
</evidence>
<feature type="transmembrane region" description="Helical" evidence="6">
    <location>
        <begin position="262"/>
        <end position="280"/>
    </location>
</feature>